<dbReference type="InterPro" id="IPR013728">
    <property type="entry name" value="BT_3987-like_N"/>
</dbReference>
<dbReference type="Gene3D" id="2.60.40.1740">
    <property type="entry name" value="hypothetical protein (bacova_03559)"/>
    <property type="match status" value="1"/>
</dbReference>
<evidence type="ECO:0000259" key="2">
    <source>
        <dbReference type="PROSITE" id="PS50093"/>
    </source>
</evidence>
<organism evidence="3 4">
    <name type="scientific">Pedobacter psychroterrae</name>
    <dbReference type="NCBI Taxonomy" id="2530453"/>
    <lineage>
        <taxon>Bacteria</taxon>
        <taxon>Pseudomonadati</taxon>
        <taxon>Bacteroidota</taxon>
        <taxon>Sphingobacteriia</taxon>
        <taxon>Sphingobacteriales</taxon>
        <taxon>Sphingobacteriaceae</taxon>
        <taxon>Pedobacter</taxon>
    </lineage>
</organism>
<dbReference type="SUPFAM" id="SSF49299">
    <property type="entry name" value="PKD domain"/>
    <property type="match status" value="1"/>
</dbReference>
<dbReference type="InterPro" id="IPR000601">
    <property type="entry name" value="PKD_dom"/>
</dbReference>
<dbReference type="InterPro" id="IPR035986">
    <property type="entry name" value="PKD_dom_sf"/>
</dbReference>
<keyword evidence="4" id="KW-1185">Reference proteome</keyword>
<evidence type="ECO:0000313" key="4">
    <source>
        <dbReference type="Proteomes" id="UP000293347"/>
    </source>
</evidence>
<dbReference type="Pfam" id="PF08522">
    <property type="entry name" value="BT_3987-like_N"/>
    <property type="match status" value="1"/>
</dbReference>
<dbReference type="Pfam" id="PF00801">
    <property type="entry name" value="PKD"/>
    <property type="match status" value="1"/>
</dbReference>
<dbReference type="Gene3D" id="2.60.40.10">
    <property type="entry name" value="Immunoglobulins"/>
    <property type="match status" value="1"/>
</dbReference>
<keyword evidence="1" id="KW-0732">Signal</keyword>
<dbReference type="InterPro" id="IPR022409">
    <property type="entry name" value="PKD/Chitinase_dom"/>
</dbReference>
<name>A0A4R0NL90_9SPHI</name>
<dbReference type="Proteomes" id="UP000293347">
    <property type="component" value="Unassembled WGS sequence"/>
</dbReference>
<reference evidence="3 4" key="1">
    <citation type="submission" date="2019-02" db="EMBL/GenBank/DDBJ databases">
        <title>Pedobacter sp. RP-1-14 sp. nov., isolated from Arctic soil.</title>
        <authorList>
            <person name="Dahal R.H."/>
        </authorList>
    </citation>
    <scope>NUCLEOTIDE SEQUENCE [LARGE SCALE GENOMIC DNA]</scope>
    <source>
        <strain evidence="3 4">RP-1-14</strain>
    </source>
</reference>
<feature type="chain" id="PRO_5020718415" evidence="1">
    <location>
        <begin position="18"/>
        <end position="268"/>
    </location>
</feature>
<dbReference type="OrthoDB" id="753168at2"/>
<gene>
    <name evidence="3" type="ORF">EZ437_12570</name>
</gene>
<comment type="caution">
    <text evidence="3">The sequence shown here is derived from an EMBL/GenBank/DDBJ whole genome shotgun (WGS) entry which is preliminary data.</text>
</comment>
<dbReference type="EMBL" id="SJSL01000002">
    <property type="protein sequence ID" value="TCD01560.1"/>
    <property type="molecule type" value="Genomic_DNA"/>
</dbReference>
<proteinExistence type="predicted"/>
<evidence type="ECO:0000313" key="3">
    <source>
        <dbReference type="EMBL" id="TCD01560.1"/>
    </source>
</evidence>
<dbReference type="InterPro" id="IPR013783">
    <property type="entry name" value="Ig-like_fold"/>
</dbReference>
<dbReference type="PROSITE" id="PS51257">
    <property type="entry name" value="PROKAR_LIPOPROTEIN"/>
    <property type="match status" value="1"/>
</dbReference>
<dbReference type="CDD" id="cd00146">
    <property type="entry name" value="PKD"/>
    <property type="match status" value="1"/>
</dbReference>
<protein>
    <submittedName>
        <fullName evidence="3">DUF1735 domain-containing protein</fullName>
    </submittedName>
</protein>
<dbReference type="AlphaFoldDB" id="A0A4R0NL90"/>
<dbReference type="SMART" id="SM00089">
    <property type="entry name" value="PKD"/>
    <property type="match status" value="1"/>
</dbReference>
<feature type="domain" description="PKD" evidence="2">
    <location>
        <begin position="187"/>
        <end position="268"/>
    </location>
</feature>
<accession>A0A4R0NL90</accession>
<dbReference type="PROSITE" id="PS50093">
    <property type="entry name" value="PKD"/>
    <property type="match status" value="1"/>
</dbReference>
<sequence length="268" mass="28618">MKMMKIFRVIPMLTAIAVLLFSCEKEERIVDANYLPQQVYLPAANPSNAPTGVYFVNSVAVPGQTFRYVVDLPNNKFTIPLAVYRSGVDRKGTVTANLTVNSDTVSKLLQVQGKFPAGTEALPSDKFALTPTVFIGDGADISTFSLQVDLNHLRANLAKKFVIAVKISTSSVGIGKLSDAVILIDPAFLSPTANFTTTTTSGKILNVSNTSLNAVSYAWNYGDGTPVSTKKDDPHTYAAAGTYDVTLTAFGPLGDANKSVKTISVLIN</sequence>
<feature type="signal peptide" evidence="1">
    <location>
        <begin position="1"/>
        <end position="17"/>
    </location>
</feature>
<evidence type="ECO:0000256" key="1">
    <source>
        <dbReference type="SAM" id="SignalP"/>
    </source>
</evidence>